<protein>
    <submittedName>
        <fullName evidence="2">Unplaced genomic scaffold scaffold_363, whole genome shotgun sequence</fullName>
    </submittedName>
</protein>
<dbReference type="AlphaFoldDB" id="A0A0D0E6Q3"/>
<reference evidence="3" key="2">
    <citation type="submission" date="2015-01" db="EMBL/GenBank/DDBJ databases">
        <title>Evolutionary Origins and Diversification of the Mycorrhizal Mutualists.</title>
        <authorList>
            <consortium name="DOE Joint Genome Institute"/>
            <consortium name="Mycorrhizal Genomics Consortium"/>
            <person name="Kohler A."/>
            <person name="Kuo A."/>
            <person name="Nagy L.G."/>
            <person name="Floudas D."/>
            <person name="Copeland A."/>
            <person name="Barry K.W."/>
            <person name="Cichocki N."/>
            <person name="Veneault-Fourrey C."/>
            <person name="LaButti K."/>
            <person name="Lindquist E.A."/>
            <person name="Lipzen A."/>
            <person name="Lundell T."/>
            <person name="Morin E."/>
            <person name="Murat C."/>
            <person name="Riley R."/>
            <person name="Ohm R."/>
            <person name="Sun H."/>
            <person name="Tunlid A."/>
            <person name="Henrissat B."/>
            <person name="Grigoriev I.V."/>
            <person name="Hibbett D.S."/>
            <person name="Martin F."/>
        </authorList>
    </citation>
    <scope>NUCLEOTIDE SEQUENCE [LARGE SCALE GENOMIC DNA]</scope>
    <source>
        <strain evidence="3">Ve08.2h10</strain>
    </source>
</reference>
<reference evidence="2 3" key="1">
    <citation type="submission" date="2014-04" db="EMBL/GenBank/DDBJ databases">
        <authorList>
            <consortium name="DOE Joint Genome Institute"/>
            <person name="Kuo A."/>
            <person name="Kohler A."/>
            <person name="Jargeat P."/>
            <person name="Nagy L.G."/>
            <person name="Floudas D."/>
            <person name="Copeland A."/>
            <person name="Barry K.W."/>
            <person name="Cichocki N."/>
            <person name="Veneault-Fourrey C."/>
            <person name="LaButti K."/>
            <person name="Lindquist E.A."/>
            <person name="Lipzen A."/>
            <person name="Lundell T."/>
            <person name="Morin E."/>
            <person name="Murat C."/>
            <person name="Sun H."/>
            <person name="Tunlid A."/>
            <person name="Henrissat B."/>
            <person name="Grigoriev I.V."/>
            <person name="Hibbett D.S."/>
            <person name="Martin F."/>
            <person name="Nordberg H.P."/>
            <person name="Cantor M.N."/>
            <person name="Hua S.X."/>
        </authorList>
    </citation>
    <scope>NUCLEOTIDE SEQUENCE [LARGE SCALE GENOMIC DNA]</scope>
    <source>
        <strain evidence="2 3">Ve08.2h10</strain>
    </source>
</reference>
<gene>
    <name evidence="2" type="ORF">PAXRUDRAFT_828990</name>
</gene>
<organism evidence="2 3">
    <name type="scientific">Paxillus rubicundulus Ve08.2h10</name>
    <dbReference type="NCBI Taxonomy" id="930991"/>
    <lineage>
        <taxon>Eukaryota</taxon>
        <taxon>Fungi</taxon>
        <taxon>Dikarya</taxon>
        <taxon>Basidiomycota</taxon>
        <taxon>Agaricomycotina</taxon>
        <taxon>Agaricomycetes</taxon>
        <taxon>Agaricomycetidae</taxon>
        <taxon>Boletales</taxon>
        <taxon>Paxilineae</taxon>
        <taxon>Paxillaceae</taxon>
        <taxon>Paxillus</taxon>
    </lineage>
</organism>
<name>A0A0D0E6Q3_9AGAM</name>
<accession>A0A0D0E6Q3</accession>
<dbReference type="InParanoid" id="A0A0D0E6Q3"/>
<evidence type="ECO:0000256" key="1">
    <source>
        <dbReference type="SAM" id="MobiDB-lite"/>
    </source>
</evidence>
<dbReference type="HOGENOM" id="CLU_2622733_0_0_1"/>
<dbReference type="Proteomes" id="UP000054538">
    <property type="component" value="Unassembled WGS sequence"/>
</dbReference>
<feature type="compositionally biased region" description="Polar residues" evidence="1">
    <location>
        <begin position="1"/>
        <end position="13"/>
    </location>
</feature>
<evidence type="ECO:0000313" key="3">
    <source>
        <dbReference type="Proteomes" id="UP000054538"/>
    </source>
</evidence>
<proteinExistence type="predicted"/>
<sequence length="78" mass="8562">MSRKNTMITDAHNSSSAFSSSVYGGRCQESQCVPRSVPEWAKDIDIALGQSAPFNLRAVEVHHPLDVPRGNQKYAKST</sequence>
<feature type="region of interest" description="Disordered" evidence="1">
    <location>
        <begin position="1"/>
        <end position="22"/>
    </location>
</feature>
<keyword evidence="3" id="KW-1185">Reference proteome</keyword>
<dbReference type="EMBL" id="KN825185">
    <property type="protein sequence ID" value="KIK93430.1"/>
    <property type="molecule type" value="Genomic_DNA"/>
</dbReference>
<evidence type="ECO:0000313" key="2">
    <source>
        <dbReference type="EMBL" id="KIK93430.1"/>
    </source>
</evidence>